<keyword evidence="2" id="KW-0732">Signal</keyword>
<evidence type="ECO:0000256" key="1">
    <source>
        <dbReference type="SAM" id="Phobius"/>
    </source>
</evidence>
<keyword evidence="1" id="KW-1133">Transmembrane helix</keyword>
<gene>
    <name evidence="3" type="ORF">NCTC12078_03058</name>
</gene>
<name>A0A4V6IDY4_9FLAO</name>
<dbReference type="EMBL" id="LR215974">
    <property type="protein sequence ID" value="VFB05004.1"/>
    <property type="molecule type" value="Genomic_DNA"/>
</dbReference>
<dbReference type="KEGG" id="ctai:NCTC12078_03058"/>
<dbReference type="PROSITE" id="PS51257">
    <property type="entry name" value="PROKAR_LIPOPROTEIN"/>
    <property type="match status" value="1"/>
</dbReference>
<protein>
    <submittedName>
        <fullName evidence="3">Uncharacterized protein</fullName>
    </submittedName>
</protein>
<dbReference type="AlphaFoldDB" id="A0A4V6IDY4"/>
<keyword evidence="1" id="KW-0472">Membrane</keyword>
<feature type="signal peptide" evidence="2">
    <location>
        <begin position="1"/>
        <end position="20"/>
    </location>
</feature>
<evidence type="ECO:0000256" key="2">
    <source>
        <dbReference type="SAM" id="SignalP"/>
    </source>
</evidence>
<proteinExistence type="predicted"/>
<reference evidence="3 4" key="1">
    <citation type="submission" date="2019-02" db="EMBL/GenBank/DDBJ databases">
        <authorList>
            <consortium name="Pathogen Informatics"/>
        </authorList>
    </citation>
    <scope>NUCLEOTIDE SEQUENCE [LARGE SCALE GENOMIC DNA]</scope>
    <source>
        <strain evidence="3 4">3012STDY6944375</strain>
    </source>
</reference>
<organism evidence="3 4">
    <name type="scientific">Chryseobacterium taihuense</name>
    <dbReference type="NCBI Taxonomy" id="1141221"/>
    <lineage>
        <taxon>Bacteria</taxon>
        <taxon>Pseudomonadati</taxon>
        <taxon>Bacteroidota</taxon>
        <taxon>Flavobacteriia</taxon>
        <taxon>Flavobacteriales</taxon>
        <taxon>Weeksellaceae</taxon>
        <taxon>Chryseobacterium group</taxon>
        <taxon>Chryseobacterium</taxon>
    </lineage>
</organism>
<evidence type="ECO:0000313" key="3">
    <source>
        <dbReference type="EMBL" id="VFB05004.1"/>
    </source>
</evidence>
<accession>A0A4V6IDY4</accession>
<dbReference type="NCBIfam" id="NF037951">
    <property type="entry name" value="spanin2_2"/>
    <property type="match status" value="1"/>
</dbReference>
<dbReference type="Proteomes" id="UP000290013">
    <property type="component" value="Chromosome"/>
</dbReference>
<feature type="chain" id="PRO_5020487440" evidence="2">
    <location>
        <begin position="21"/>
        <end position="107"/>
    </location>
</feature>
<evidence type="ECO:0000313" key="4">
    <source>
        <dbReference type="Proteomes" id="UP000290013"/>
    </source>
</evidence>
<sequence length="107" mass="12075">MKNSYKFLVLLIFISLTSCKSVISNPGKLLQDNLIEIGKLYEIQDYSAKVYNVRISGVDNEHIYGVINKNALVIIKKSDIRQMKKWQTFNSVIVGALAIATVIFIPI</sequence>
<feature type="transmembrane region" description="Helical" evidence="1">
    <location>
        <begin position="86"/>
        <end position="105"/>
    </location>
</feature>
<dbReference type="RefSeq" id="WP_059137883.1">
    <property type="nucleotide sequence ID" value="NZ_LR215974.1"/>
</dbReference>
<keyword evidence="1" id="KW-0812">Transmembrane</keyword>